<evidence type="ECO:0000259" key="1">
    <source>
        <dbReference type="Pfam" id="PF00144"/>
    </source>
</evidence>
<reference evidence="2" key="2">
    <citation type="submission" date="2020-11" db="EMBL/GenBank/DDBJ databases">
        <authorList>
            <person name="McCartney M.A."/>
            <person name="Auch B."/>
            <person name="Kono T."/>
            <person name="Mallez S."/>
            <person name="Becker A."/>
            <person name="Gohl D.M."/>
            <person name="Silverstein K.A.T."/>
            <person name="Koren S."/>
            <person name="Bechman K.B."/>
            <person name="Herman A."/>
            <person name="Abrahante J.E."/>
            <person name="Garbe J."/>
        </authorList>
    </citation>
    <scope>NUCLEOTIDE SEQUENCE</scope>
    <source>
        <strain evidence="2">Duluth1</strain>
        <tissue evidence="2">Whole animal</tissue>
    </source>
</reference>
<protein>
    <recommendedName>
        <fullName evidence="1">Beta-lactamase-related domain-containing protein</fullName>
    </recommendedName>
</protein>
<evidence type="ECO:0000313" key="3">
    <source>
        <dbReference type="Proteomes" id="UP000828390"/>
    </source>
</evidence>
<accession>A0A9D4J443</accession>
<dbReference type="EMBL" id="JAIWYP010000007">
    <property type="protein sequence ID" value="KAH3797705.1"/>
    <property type="molecule type" value="Genomic_DNA"/>
</dbReference>
<gene>
    <name evidence="2" type="ORF">DPMN_151292</name>
</gene>
<feature type="domain" description="Beta-lactamase-related" evidence="1">
    <location>
        <begin position="57"/>
        <end position="206"/>
    </location>
</feature>
<dbReference type="PANTHER" id="PTHR43319:SF3">
    <property type="entry name" value="BETA-LACTAMASE-RELATED DOMAIN-CONTAINING PROTEIN"/>
    <property type="match status" value="1"/>
</dbReference>
<comment type="caution">
    <text evidence="2">The sequence shown here is derived from an EMBL/GenBank/DDBJ whole genome shotgun (WGS) entry which is preliminary data.</text>
</comment>
<proteinExistence type="predicted"/>
<dbReference type="AlphaFoldDB" id="A0A9D4J443"/>
<sequence>MFFVGRINVESGKEKDAESYRPWTENTTTVAFSCTKGPQIAICGQREGQHHHPQHRDTATIFQELIGRPFSMWANITVLKDKYAQDTKTLNNPTVREVTISSASGTGTARGLARLYGIIANGGSVGGDSLLSRDSIKYLSTPIIFGKDTVFITGEETSFGLGTFYRKNPKGQDAVGHTGHGGQVAIGDEANALGIAYLTNHLSINGIGDDPRYVDLENALYRVIDRLQTRT</sequence>
<dbReference type="PANTHER" id="PTHR43319">
    <property type="entry name" value="BETA-LACTAMASE-RELATED"/>
    <property type="match status" value="1"/>
</dbReference>
<organism evidence="2 3">
    <name type="scientific">Dreissena polymorpha</name>
    <name type="common">Zebra mussel</name>
    <name type="synonym">Mytilus polymorpha</name>
    <dbReference type="NCBI Taxonomy" id="45954"/>
    <lineage>
        <taxon>Eukaryota</taxon>
        <taxon>Metazoa</taxon>
        <taxon>Spiralia</taxon>
        <taxon>Lophotrochozoa</taxon>
        <taxon>Mollusca</taxon>
        <taxon>Bivalvia</taxon>
        <taxon>Autobranchia</taxon>
        <taxon>Heteroconchia</taxon>
        <taxon>Euheterodonta</taxon>
        <taxon>Imparidentia</taxon>
        <taxon>Neoheterodontei</taxon>
        <taxon>Myida</taxon>
        <taxon>Dreissenoidea</taxon>
        <taxon>Dreissenidae</taxon>
        <taxon>Dreissena</taxon>
    </lineage>
</organism>
<dbReference type="Proteomes" id="UP000828390">
    <property type="component" value="Unassembled WGS sequence"/>
</dbReference>
<dbReference type="SUPFAM" id="SSF56601">
    <property type="entry name" value="beta-lactamase/transpeptidase-like"/>
    <property type="match status" value="1"/>
</dbReference>
<evidence type="ECO:0000313" key="2">
    <source>
        <dbReference type="EMBL" id="KAH3797705.1"/>
    </source>
</evidence>
<reference evidence="2" key="1">
    <citation type="journal article" date="2019" name="bioRxiv">
        <title>The Genome of the Zebra Mussel, Dreissena polymorpha: A Resource for Invasive Species Research.</title>
        <authorList>
            <person name="McCartney M.A."/>
            <person name="Auch B."/>
            <person name="Kono T."/>
            <person name="Mallez S."/>
            <person name="Zhang Y."/>
            <person name="Obille A."/>
            <person name="Becker A."/>
            <person name="Abrahante J.E."/>
            <person name="Garbe J."/>
            <person name="Badalamenti J.P."/>
            <person name="Herman A."/>
            <person name="Mangelson H."/>
            <person name="Liachko I."/>
            <person name="Sullivan S."/>
            <person name="Sone E.D."/>
            <person name="Koren S."/>
            <person name="Silverstein K.A.T."/>
            <person name="Beckman K.B."/>
            <person name="Gohl D.M."/>
        </authorList>
    </citation>
    <scope>NUCLEOTIDE SEQUENCE</scope>
    <source>
        <strain evidence="2">Duluth1</strain>
        <tissue evidence="2">Whole animal</tissue>
    </source>
</reference>
<dbReference type="InterPro" id="IPR052907">
    <property type="entry name" value="Beta-lactamase/esterase"/>
</dbReference>
<dbReference type="InterPro" id="IPR001466">
    <property type="entry name" value="Beta-lactam-related"/>
</dbReference>
<dbReference type="InterPro" id="IPR012338">
    <property type="entry name" value="Beta-lactam/transpept-like"/>
</dbReference>
<keyword evidence="3" id="KW-1185">Reference proteome</keyword>
<dbReference type="Gene3D" id="3.40.710.10">
    <property type="entry name" value="DD-peptidase/beta-lactamase superfamily"/>
    <property type="match status" value="1"/>
</dbReference>
<name>A0A9D4J443_DREPO</name>
<dbReference type="Pfam" id="PF00144">
    <property type="entry name" value="Beta-lactamase"/>
    <property type="match status" value="1"/>
</dbReference>